<dbReference type="AlphaFoldDB" id="A0AAV2EEH3"/>
<dbReference type="PANTHER" id="PTHR11439:SF470">
    <property type="entry name" value="CYSTEINE-RICH RLK (RECEPTOR-LIKE PROTEIN KINASE) 8"/>
    <property type="match status" value="1"/>
</dbReference>
<reference evidence="1 2" key="1">
    <citation type="submission" date="2024-04" db="EMBL/GenBank/DDBJ databases">
        <authorList>
            <person name="Fracassetti M."/>
        </authorList>
    </citation>
    <scope>NUCLEOTIDE SEQUENCE [LARGE SCALE GENOMIC DNA]</scope>
</reference>
<organism evidence="1 2">
    <name type="scientific">Linum trigynum</name>
    <dbReference type="NCBI Taxonomy" id="586398"/>
    <lineage>
        <taxon>Eukaryota</taxon>
        <taxon>Viridiplantae</taxon>
        <taxon>Streptophyta</taxon>
        <taxon>Embryophyta</taxon>
        <taxon>Tracheophyta</taxon>
        <taxon>Spermatophyta</taxon>
        <taxon>Magnoliopsida</taxon>
        <taxon>eudicotyledons</taxon>
        <taxon>Gunneridae</taxon>
        <taxon>Pentapetalae</taxon>
        <taxon>rosids</taxon>
        <taxon>fabids</taxon>
        <taxon>Malpighiales</taxon>
        <taxon>Linaceae</taxon>
        <taxon>Linum</taxon>
    </lineage>
</organism>
<evidence type="ECO:0008006" key="3">
    <source>
        <dbReference type="Google" id="ProtNLM"/>
    </source>
</evidence>
<accession>A0AAV2EEH3</accession>
<gene>
    <name evidence="1" type="ORF">LTRI10_LOCUS25322</name>
</gene>
<name>A0AAV2EEH3_9ROSI</name>
<dbReference type="Proteomes" id="UP001497516">
    <property type="component" value="Chromosome 4"/>
</dbReference>
<evidence type="ECO:0000313" key="2">
    <source>
        <dbReference type="Proteomes" id="UP001497516"/>
    </source>
</evidence>
<sequence>MKKHTTVSRSSSEAEYRALAHLVCEVEWMKRLLSELIVEVHLPITVYCDNKSAIHIAENPVFHERTKHIEIDMHVTRGRIKIGLINLKYINTVEQLADIFTKGLDRFRLKELLVKLGIKPIPPI</sequence>
<protein>
    <recommendedName>
        <fullName evidence="3">Copia protein</fullName>
    </recommendedName>
</protein>
<evidence type="ECO:0000313" key="1">
    <source>
        <dbReference type="EMBL" id="CAL1384088.1"/>
    </source>
</evidence>
<dbReference type="CDD" id="cd09272">
    <property type="entry name" value="RNase_HI_RT_Ty1"/>
    <property type="match status" value="1"/>
</dbReference>
<dbReference type="EMBL" id="OZ034817">
    <property type="protein sequence ID" value="CAL1384088.1"/>
    <property type="molecule type" value="Genomic_DNA"/>
</dbReference>
<proteinExistence type="predicted"/>
<keyword evidence="2" id="KW-1185">Reference proteome</keyword>
<dbReference type="PANTHER" id="PTHR11439">
    <property type="entry name" value="GAG-POL-RELATED RETROTRANSPOSON"/>
    <property type="match status" value="1"/>
</dbReference>